<dbReference type="InterPro" id="IPR018551">
    <property type="entry name" value="DUF2007"/>
</dbReference>
<comment type="caution">
    <text evidence="2">The sequence shown here is derived from an EMBL/GenBank/DDBJ whole genome shotgun (WGS) entry which is preliminary data.</text>
</comment>
<reference evidence="2" key="2">
    <citation type="submission" date="2013-09" db="EMBL/GenBank/DDBJ databases">
        <title>Draft genome sequence of Alistipes putredinis (DSM 17216).</title>
        <authorList>
            <person name="Sudarsanam P."/>
            <person name="Ley R."/>
            <person name="Guruge J."/>
            <person name="Turnbaugh P.J."/>
            <person name="Mahowald M."/>
            <person name="Liep D."/>
            <person name="Gordon J."/>
        </authorList>
    </citation>
    <scope>NUCLEOTIDE SEQUENCE</scope>
    <source>
        <strain evidence="2">DSM 17216</strain>
    </source>
</reference>
<organism evidence="2 3">
    <name type="scientific">Alistipes putredinis DSM 17216</name>
    <dbReference type="NCBI Taxonomy" id="445970"/>
    <lineage>
        <taxon>Bacteria</taxon>
        <taxon>Pseudomonadati</taxon>
        <taxon>Bacteroidota</taxon>
        <taxon>Bacteroidia</taxon>
        <taxon>Bacteroidales</taxon>
        <taxon>Rikenellaceae</taxon>
        <taxon>Alistipes</taxon>
    </lineage>
</organism>
<dbReference type="Pfam" id="PF09413">
    <property type="entry name" value="DUF2007"/>
    <property type="match status" value="1"/>
</dbReference>
<sequence length="72" mass="8088">MIMKDEKLVVLREWNSVTEAEMAKSILDGAGIFSTIRNEYMSAIYPIGTMPAQLVVKEEDAKRAAELLDKMP</sequence>
<keyword evidence="3" id="KW-1185">Reference proteome</keyword>
<dbReference type="SUPFAM" id="SSF54913">
    <property type="entry name" value="GlnB-like"/>
    <property type="match status" value="1"/>
</dbReference>
<dbReference type="AlphaFoldDB" id="B0MXW3"/>
<dbReference type="EMBL" id="ABFK02000020">
    <property type="protein sequence ID" value="EDS02449.1"/>
    <property type="molecule type" value="Genomic_DNA"/>
</dbReference>
<dbReference type="Gene3D" id="3.30.70.790">
    <property type="entry name" value="UreE, C-terminal domain"/>
    <property type="match status" value="1"/>
</dbReference>
<dbReference type="Proteomes" id="UP000005819">
    <property type="component" value="Unassembled WGS sequence"/>
</dbReference>
<name>B0MXW3_9BACT</name>
<feature type="domain" description="DUF2007" evidence="1">
    <location>
        <begin position="11"/>
        <end position="70"/>
    </location>
</feature>
<evidence type="ECO:0000313" key="3">
    <source>
        <dbReference type="Proteomes" id="UP000005819"/>
    </source>
</evidence>
<gene>
    <name evidence="2" type="ORF">ALIPUT_01975</name>
</gene>
<protein>
    <recommendedName>
        <fullName evidence="1">DUF2007 domain-containing protein</fullName>
    </recommendedName>
</protein>
<reference evidence="2" key="1">
    <citation type="submission" date="2007-10" db="EMBL/GenBank/DDBJ databases">
        <authorList>
            <person name="Fulton L."/>
            <person name="Clifton S."/>
            <person name="Fulton B."/>
            <person name="Xu J."/>
            <person name="Minx P."/>
            <person name="Pepin K.H."/>
            <person name="Johnson M."/>
            <person name="Thiruvilangam P."/>
            <person name="Bhonagiri V."/>
            <person name="Nash W.E."/>
            <person name="Mardis E.R."/>
            <person name="Wilson R.K."/>
        </authorList>
    </citation>
    <scope>NUCLEOTIDE SEQUENCE [LARGE SCALE GENOMIC DNA]</scope>
    <source>
        <strain evidence="2">DSM 17216</strain>
    </source>
</reference>
<dbReference type="HOGENOM" id="CLU_2766725_0_0_10"/>
<evidence type="ECO:0000313" key="2">
    <source>
        <dbReference type="EMBL" id="EDS02449.1"/>
    </source>
</evidence>
<proteinExistence type="predicted"/>
<dbReference type="InterPro" id="IPR011322">
    <property type="entry name" value="N-reg_PII-like_a/b"/>
</dbReference>
<evidence type="ECO:0000259" key="1">
    <source>
        <dbReference type="Pfam" id="PF09413"/>
    </source>
</evidence>
<accession>B0MXW3</accession>